<dbReference type="InterPro" id="IPR050659">
    <property type="entry name" value="Peptidase_M24B"/>
</dbReference>
<dbReference type="PANTHER" id="PTHR46112">
    <property type="entry name" value="AMINOPEPTIDASE"/>
    <property type="match status" value="1"/>
</dbReference>
<evidence type="ECO:0000313" key="2">
    <source>
        <dbReference type="EMBL" id="SVB60171.1"/>
    </source>
</evidence>
<evidence type="ECO:0000259" key="1">
    <source>
        <dbReference type="Pfam" id="PF01321"/>
    </source>
</evidence>
<feature type="non-terminal residue" evidence="2">
    <location>
        <position position="262"/>
    </location>
</feature>
<protein>
    <recommendedName>
        <fullName evidence="1">Creatinase N-terminal domain-containing protein</fullName>
    </recommendedName>
</protein>
<dbReference type="SUPFAM" id="SSF53092">
    <property type="entry name" value="Creatinase/prolidase N-terminal domain"/>
    <property type="match status" value="1"/>
</dbReference>
<dbReference type="PANTHER" id="PTHR46112:SF2">
    <property type="entry name" value="XAA-PRO AMINOPEPTIDASE P-RELATED"/>
    <property type="match status" value="1"/>
</dbReference>
<dbReference type="AlphaFoldDB" id="A0A382FDS2"/>
<dbReference type="Gene3D" id="3.40.350.10">
    <property type="entry name" value="Creatinase/prolidase N-terminal domain"/>
    <property type="match status" value="1"/>
</dbReference>
<name>A0A382FDS2_9ZZZZ</name>
<feature type="domain" description="Creatinase N-terminal" evidence="1">
    <location>
        <begin position="6"/>
        <end position="140"/>
    </location>
</feature>
<dbReference type="InterPro" id="IPR036005">
    <property type="entry name" value="Creatinase/aminopeptidase-like"/>
</dbReference>
<organism evidence="2">
    <name type="scientific">marine metagenome</name>
    <dbReference type="NCBI Taxonomy" id="408172"/>
    <lineage>
        <taxon>unclassified sequences</taxon>
        <taxon>metagenomes</taxon>
        <taxon>ecological metagenomes</taxon>
    </lineage>
</organism>
<sequence>MFKNNLDKLIEKMKEKNIDLTVITDDDSLYYFTGYHDFLHMDFNRPTILLVSKDDASTLITPLLDVLLVPEDTPVDKIETWNDGIGDEWREFLPKIINKYNKIFCEKYKINATVNNYLHELMNDKPLHNITPIVSEIRMIKSDEELKIARHTGEVAMAMMEGAKSVIGNNVPEFEIALAQSQAGTRKAAELLQSHYPKSINMSPNIHFLSAISSGKDLPKTHHRASTKLVKKGDPIFLCYCGSANFHRFKLGFDRIFWVEEI</sequence>
<proteinExistence type="predicted"/>
<dbReference type="Pfam" id="PF01321">
    <property type="entry name" value="Creatinase_N"/>
    <property type="match status" value="1"/>
</dbReference>
<dbReference type="Gene3D" id="3.90.230.10">
    <property type="entry name" value="Creatinase/methionine aminopeptidase superfamily"/>
    <property type="match status" value="1"/>
</dbReference>
<dbReference type="InterPro" id="IPR000587">
    <property type="entry name" value="Creatinase_N"/>
</dbReference>
<dbReference type="SUPFAM" id="SSF55920">
    <property type="entry name" value="Creatinase/aminopeptidase"/>
    <property type="match status" value="1"/>
</dbReference>
<gene>
    <name evidence="2" type="ORF">METZ01_LOCUS213025</name>
</gene>
<dbReference type="EMBL" id="UINC01048980">
    <property type="protein sequence ID" value="SVB60171.1"/>
    <property type="molecule type" value="Genomic_DNA"/>
</dbReference>
<reference evidence="2" key="1">
    <citation type="submission" date="2018-05" db="EMBL/GenBank/DDBJ databases">
        <authorList>
            <person name="Lanie J.A."/>
            <person name="Ng W.-L."/>
            <person name="Kazmierczak K.M."/>
            <person name="Andrzejewski T.M."/>
            <person name="Davidsen T.M."/>
            <person name="Wayne K.J."/>
            <person name="Tettelin H."/>
            <person name="Glass J.I."/>
            <person name="Rusch D."/>
            <person name="Podicherti R."/>
            <person name="Tsui H.-C.T."/>
            <person name="Winkler M.E."/>
        </authorList>
    </citation>
    <scope>NUCLEOTIDE SEQUENCE</scope>
</reference>
<accession>A0A382FDS2</accession>
<feature type="non-terminal residue" evidence="2">
    <location>
        <position position="1"/>
    </location>
</feature>
<dbReference type="InterPro" id="IPR029149">
    <property type="entry name" value="Creatin/AminoP/Spt16_N"/>
</dbReference>